<keyword evidence="2" id="KW-1185">Reference proteome</keyword>
<dbReference type="EMBL" id="UZAL01029312">
    <property type="protein sequence ID" value="VDP47360.1"/>
    <property type="molecule type" value="Genomic_DNA"/>
</dbReference>
<evidence type="ECO:0000313" key="1">
    <source>
        <dbReference type="EMBL" id="VDP47360.1"/>
    </source>
</evidence>
<reference evidence="1 2" key="1">
    <citation type="submission" date="2018-11" db="EMBL/GenBank/DDBJ databases">
        <authorList>
            <consortium name="Pathogen Informatics"/>
        </authorList>
    </citation>
    <scope>NUCLEOTIDE SEQUENCE [LARGE SCALE GENOMIC DNA]</scope>
    <source>
        <strain>Denwood</strain>
        <strain evidence="2">Zambia</strain>
    </source>
</reference>
<dbReference type="Proteomes" id="UP000269396">
    <property type="component" value="Unassembled WGS sequence"/>
</dbReference>
<dbReference type="AlphaFoldDB" id="A0A183P3K8"/>
<protein>
    <submittedName>
        <fullName evidence="1">Uncharacterized protein</fullName>
    </submittedName>
</protein>
<organism evidence="1 2">
    <name type="scientific">Schistosoma mattheei</name>
    <dbReference type="NCBI Taxonomy" id="31246"/>
    <lineage>
        <taxon>Eukaryota</taxon>
        <taxon>Metazoa</taxon>
        <taxon>Spiralia</taxon>
        <taxon>Lophotrochozoa</taxon>
        <taxon>Platyhelminthes</taxon>
        <taxon>Trematoda</taxon>
        <taxon>Digenea</taxon>
        <taxon>Strigeidida</taxon>
        <taxon>Schistosomatoidea</taxon>
        <taxon>Schistosomatidae</taxon>
        <taxon>Schistosoma</taxon>
    </lineage>
</organism>
<sequence length="117" mass="13210">MQVKINDVAEVGLNIQKGKIKILKYSTDNNPMTLDKETLEELESFTYLGSITDERGGYSADVKARIDTARTAFLQLKTIWNGKLLSTNIKMDKLVNQLDTHLRQNTTESTDSMQISI</sequence>
<accession>A0A183P3K8</accession>
<gene>
    <name evidence="1" type="ORF">SMTD_LOCUS8944</name>
</gene>
<evidence type="ECO:0000313" key="2">
    <source>
        <dbReference type="Proteomes" id="UP000269396"/>
    </source>
</evidence>
<name>A0A183P3K8_9TREM</name>
<proteinExistence type="predicted"/>